<dbReference type="EMBL" id="AMCV02000001">
    <property type="protein sequence ID" value="TDZ27053.1"/>
    <property type="molecule type" value="Genomic_DNA"/>
</dbReference>
<sequence length="111" mass="12663">MSRLAITATTPRTADWPVGFGSQLLILLQMRGLQKHYTVHYYLYKYECDDCTRRQDLQTNVHPRLPPLSSCVSLRLVRQTQKDLGVPTRSYPASIGCFTFTDLSRQADGLL</sequence>
<evidence type="ECO:0000313" key="2">
    <source>
        <dbReference type="Proteomes" id="UP000014480"/>
    </source>
</evidence>
<dbReference type="AlphaFoldDB" id="A0A484GA23"/>
<keyword evidence="2" id="KW-1185">Reference proteome</keyword>
<gene>
    <name evidence="1" type="ORF">Cob_v000816</name>
</gene>
<accession>A0A484GA23</accession>
<comment type="caution">
    <text evidence="1">The sequence shown here is derived from an EMBL/GenBank/DDBJ whole genome shotgun (WGS) entry which is preliminary data.</text>
</comment>
<name>A0A484GA23_COLOR</name>
<dbReference type="Proteomes" id="UP000014480">
    <property type="component" value="Unassembled WGS sequence"/>
</dbReference>
<organism evidence="1 2">
    <name type="scientific">Colletotrichum orbiculare (strain 104-T / ATCC 96160 / CBS 514.97 / LARS 414 / MAFF 240422)</name>
    <name type="common">Cucumber anthracnose fungus</name>
    <name type="synonym">Colletotrichum lagenarium</name>
    <dbReference type="NCBI Taxonomy" id="1213857"/>
    <lineage>
        <taxon>Eukaryota</taxon>
        <taxon>Fungi</taxon>
        <taxon>Dikarya</taxon>
        <taxon>Ascomycota</taxon>
        <taxon>Pezizomycotina</taxon>
        <taxon>Sordariomycetes</taxon>
        <taxon>Hypocreomycetidae</taxon>
        <taxon>Glomerellales</taxon>
        <taxon>Glomerellaceae</taxon>
        <taxon>Colletotrichum</taxon>
        <taxon>Colletotrichum orbiculare species complex</taxon>
    </lineage>
</organism>
<proteinExistence type="predicted"/>
<reference evidence="2" key="1">
    <citation type="journal article" date="2013" name="New Phytol.">
        <title>Comparative genomic and transcriptomic analyses reveal the hemibiotrophic stage shift of Colletotrichum fungi.</title>
        <authorList>
            <person name="Gan P."/>
            <person name="Ikeda K."/>
            <person name="Irieda H."/>
            <person name="Narusaka M."/>
            <person name="O'Connell R.J."/>
            <person name="Narusaka Y."/>
            <person name="Takano Y."/>
            <person name="Kubo Y."/>
            <person name="Shirasu K."/>
        </authorList>
    </citation>
    <scope>NUCLEOTIDE SEQUENCE [LARGE SCALE GENOMIC DNA]</scope>
    <source>
        <strain evidence="2">104-T / ATCC 96160 / CBS 514.97 / LARS 414 / MAFF 240422</strain>
    </source>
</reference>
<evidence type="ECO:0000313" key="1">
    <source>
        <dbReference type="EMBL" id="TDZ27053.1"/>
    </source>
</evidence>
<reference evidence="2" key="2">
    <citation type="journal article" date="2019" name="Mol. Plant Microbe Interact.">
        <title>Genome sequence resources for four phytopathogenic fungi from the Colletotrichum orbiculare species complex.</title>
        <authorList>
            <person name="Gan P."/>
            <person name="Tsushima A."/>
            <person name="Narusaka M."/>
            <person name="Narusaka Y."/>
            <person name="Takano Y."/>
            <person name="Kubo Y."/>
            <person name="Shirasu K."/>
        </authorList>
    </citation>
    <scope>GENOME REANNOTATION</scope>
    <source>
        <strain evidence="2">104-T / ATCC 96160 / CBS 514.97 / LARS 414 / MAFF 240422</strain>
    </source>
</reference>
<protein>
    <submittedName>
        <fullName evidence="1">Uncharacterized protein</fullName>
    </submittedName>
</protein>